<evidence type="ECO:0000313" key="7">
    <source>
        <dbReference type="EMBL" id="MFC3713700.1"/>
    </source>
</evidence>
<feature type="transmembrane region" description="Helical" evidence="6">
    <location>
        <begin position="61"/>
        <end position="89"/>
    </location>
</feature>
<evidence type="ECO:0000256" key="2">
    <source>
        <dbReference type="ARBA" id="ARBA00009773"/>
    </source>
</evidence>
<proteinExistence type="inferred from homology"/>
<gene>
    <name evidence="7" type="ORF">ACFOMD_14065</name>
</gene>
<dbReference type="EMBL" id="JBHRXV010000011">
    <property type="protein sequence ID" value="MFC3713700.1"/>
    <property type="molecule type" value="Genomic_DNA"/>
</dbReference>
<sequence length="359" mass="38730">MAEPSETRLILPRIRWGWVLVGLATLIFFFSARAILGPFLAGFVLAYLLDPLTNKLERRGMARWLATSLVLTTFLAAIAGLVLATAPIIQAQLTQLMTNLPTIIDSVRPWAEEISRRTGTPLRASAVPTQLMERALAWVTGALGGIIAGGLAFFNVITLVVVAPVVAFYLLRDWDIVTARIAGWWPRRYDTTIRELLAQSDEALSGFVRGQFLVCLCLAGLYAIGWGLIGLDYFIVLALLAGLLGFVPFVGPFFGVAMGLLVAIGQFGLDPTRIGLVLGVFAIVQVIEGSVLTPNLIGNRIGLHPVWVLFAIFAGGELMGVVGIFLAVPIAAVTGVVARWLLTQYLGSRFYKTEGPPPS</sequence>
<organism evidence="7 8">
    <name type="scientific">Sphingoaurantiacus capsulatus</name>
    <dbReference type="NCBI Taxonomy" id="1771310"/>
    <lineage>
        <taxon>Bacteria</taxon>
        <taxon>Pseudomonadati</taxon>
        <taxon>Pseudomonadota</taxon>
        <taxon>Alphaproteobacteria</taxon>
        <taxon>Sphingomonadales</taxon>
        <taxon>Sphingosinicellaceae</taxon>
        <taxon>Sphingoaurantiacus</taxon>
    </lineage>
</organism>
<feature type="transmembrane region" description="Helical" evidence="6">
    <location>
        <begin position="235"/>
        <end position="264"/>
    </location>
</feature>
<name>A0ABV7XC13_9SPHN</name>
<dbReference type="PANTHER" id="PTHR21716">
    <property type="entry name" value="TRANSMEMBRANE PROTEIN"/>
    <property type="match status" value="1"/>
</dbReference>
<keyword evidence="5 6" id="KW-0472">Membrane</keyword>
<accession>A0ABV7XC13</accession>
<protein>
    <submittedName>
        <fullName evidence="7">AI-2E family transporter</fullName>
    </submittedName>
</protein>
<feature type="transmembrane region" description="Helical" evidence="6">
    <location>
        <begin position="212"/>
        <end position="229"/>
    </location>
</feature>
<comment type="similarity">
    <text evidence="2">Belongs to the autoinducer-2 exporter (AI-2E) (TC 2.A.86) family.</text>
</comment>
<evidence type="ECO:0000256" key="1">
    <source>
        <dbReference type="ARBA" id="ARBA00004141"/>
    </source>
</evidence>
<dbReference type="RefSeq" id="WP_380862452.1">
    <property type="nucleotide sequence ID" value="NZ_JBHRXV010000011.1"/>
</dbReference>
<reference evidence="8" key="1">
    <citation type="journal article" date="2019" name="Int. J. Syst. Evol. Microbiol.">
        <title>The Global Catalogue of Microorganisms (GCM) 10K type strain sequencing project: providing services to taxonomists for standard genome sequencing and annotation.</title>
        <authorList>
            <consortium name="The Broad Institute Genomics Platform"/>
            <consortium name="The Broad Institute Genome Sequencing Center for Infectious Disease"/>
            <person name="Wu L."/>
            <person name="Ma J."/>
        </authorList>
    </citation>
    <scope>NUCLEOTIDE SEQUENCE [LARGE SCALE GENOMIC DNA]</scope>
    <source>
        <strain evidence="8">KCTC 42644</strain>
    </source>
</reference>
<feature type="transmembrane region" description="Helical" evidence="6">
    <location>
        <begin position="309"/>
        <end position="342"/>
    </location>
</feature>
<feature type="transmembrane region" description="Helical" evidence="6">
    <location>
        <begin position="138"/>
        <end position="171"/>
    </location>
</feature>
<evidence type="ECO:0000256" key="4">
    <source>
        <dbReference type="ARBA" id="ARBA00022989"/>
    </source>
</evidence>
<comment type="caution">
    <text evidence="7">The sequence shown here is derived from an EMBL/GenBank/DDBJ whole genome shotgun (WGS) entry which is preliminary data.</text>
</comment>
<feature type="transmembrane region" description="Helical" evidence="6">
    <location>
        <begin position="16"/>
        <end position="49"/>
    </location>
</feature>
<evidence type="ECO:0000313" key="8">
    <source>
        <dbReference type="Proteomes" id="UP001595615"/>
    </source>
</evidence>
<keyword evidence="3 6" id="KW-0812">Transmembrane</keyword>
<keyword evidence="4 6" id="KW-1133">Transmembrane helix</keyword>
<evidence type="ECO:0000256" key="5">
    <source>
        <dbReference type="ARBA" id="ARBA00023136"/>
    </source>
</evidence>
<comment type="subcellular location">
    <subcellularLocation>
        <location evidence="1">Membrane</location>
        <topology evidence="1">Multi-pass membrane protein</topology>
    </subcellularLocation>
</comment>
<dbReference type="Pfam" id="PF01594">
    <property type="entry name" value="AI-2E_transport"/>
    <property type="match status" value="1"/>
</dbReference>
<keyword evidence="8" id="KW-1185">Reference proteome</keyword>
<feature type="transmembrane region" description="Helical" evidence="6">
    <location>
        <begin position="276"/>
        <end position="297"/>
    </location>
</feature>
<evidence type="ECO:0000256" key="3">
    <source>
        <dbReference type="ARBA" id="ARBA00022692"/>
    </source>
</evidence>
<dbReference type="Proteomes" id="UP001595615">
    <property type="component" value="Unassembled WGS sequence"/>
</dbReference>
<dbReference type="PANTHER" id="PTHR21716:SF64">
    <property type="entry name" value="AI-2 TRANSPORT PROTEIN TQSA"/>
    <property type="match status" value="1"/>
</dbReference>
<evidence type="ECO:0000256" key="6">
    <source>
        <dbReference type="SAM" id="Phobius"/>
    </source>
</evidence>
<dbReference type="InterPro" id="IPR002549">
    <property type="entry name" value="AI-2E-like"/>
</dbReference>